<accession>A0A923RZT9</accession>
<sequence>MASWGNCDFSEFRAMADRFRAAADTRASEQFTREVLQELGNMLLRSTKRRTPVDTGHLQRNWFISSVRQRGDMFEIEIYNNTEYAPWVENGHRIVRNGETVGWREGIFMLRLSVLEIERLAPEVIGKRSDKFLKQLMEGSK</sequence>
<organism evidence="1 2">
    <name type="scientific">Agathobaculum faecis</name>
    <dbReference type="NCBI Taxonomy" id="2763013"/>
    <lineage>
        <taxon>Bacteria</taxon>
        <taxon>Bacillati</taxon>
        <taxon>Bacillota</taxon>
        <taxon>Clostridia</taxon>
        <taxon>Eubacteriales</taxon>
        <taxon>Butyricicoccaceae</taxon>
        <taxon>Agathobaculum</taxon>
    </lineage>
</organism>
<proteinExistence type="predicted"/>
<gene>
    <name evidence="1" type="ORF">H8S45_14260</name>
</gene>
<dbReference type="Proteomes" id="UP000606499">
    <property type="component" value="Unassembled WGS sequence"/>
</dbReference>
<dbReference type="RefSeq" id="WP_186950307.1">
    <property type="nucleotide sequence ID" value="NZ_JACOPL010000021.1"/>
</dbReference>
<dbReference type="AlphaFoldDB" id="A0A923RZT9"/>
<keyword evidence="2" id="KW-1185">Reference proteome</keyword>
<name>A0A923RZT9_9FIRM</name>
<dbReference type="Pfam" id="PF04883">
    <property type="entry name" value="HK97-gp10_like"/>
    <property type="match status" value="1"/>
</dbReference>
<evidence type="ECO:0000313" key="2">
    <source>
        <dbReference type="Proteomes" id="UP000606499"/>
    </source>
</evidence>
<comment type="caution">
    <text evidence="1">The sequence shown here is derived from an EMBL/GenBank/DDBJ whole genome shotgun (WGS) entry which is preliminary data.</text>
</comment>
<protein>
    <submittedName>
        <fullName evidence="1">HK97 gp10 family phage protein</fullName>
    </submittedName>
</protein>
<reference evidence="1" key="1">
    <citation type="submission" date="2020-08" db="EMBL/GenBank/DDBJ databases">
        <title>Genome public.</title>
        <authorList>
            <person name="Liu C."/>
            <person name="Sun Q."/>
        </authorList>
    </citation>
    <scope>NUCLEOTIDE SEQUENCE</scope>
    <source>
        <strain evidence="1">NSJ-28</strain>
    </source>
</reference>
<dbReference type="EMBL" id="JACOPL010000021">
    <property type="protein sequence ID" value="MBC5726615.1"/>
    <property type="molecule type" value="Genomic_DNA"/>
</dbReference>
<evidence type="ECO:0000313" key="1">
    <source>
        <dbReference type="EMBL" id="MBC5726615.1"/>
    </source>
</evidence>
<dbReference type="InterPro" id="IPR010064">
    <property type="entry name" value="HK97-gp10_tail"/>
</dbReference>